<feature type="domain" description="CinA C-terminal" evidence="1">
    <location>
        <begin position="20"/>
        <end position="166"/>
    </location>
</feature>
<dbReference type="Proteomes" id="UP000029839">
    <property type="component" value="Unassembled WGS sequence"/>
</dbReference>
<reference evidence="2 3" key="1">
    <citation type="submission" date="2013-08" db="EMBL/GenBank/DDBJ databases">
        <title>Genome sequencing of Cellulomonas carbonis T26.</title>
        <authorList>
            <person name="Chen F."/>
            <person name="Li Y."/>
            <person name="Wang G."/>
        </authorList>
    </citation>
    <scope>NUCLEOTIDE SEQUENCE [LARGE SCALE GENOMIC DNA]</scope>
    <source>
        <strain evidence="2 3">T26</strain>
    </source>
</reference>
<gene>
    <name evidence="2" type="ORF">N868_01935</name>
</gene>
<evidence type="ECO:0000313" key="3">
    <source>
        <dbReference type="Proteomes" id="UP000029839"/>
    </source>
</evidence>
<dbReference type="InterPro" id="IPR008136">
    <property type="entry name" value="CinA_C"/>
</dbReference>
<dbReference type="SUPFAM" id="SSF142433">
    <property type="entry name" value="CinA-like"/>
    <property type="match status" value="1"/>
</dbReference>
<evidence type="ECO:0000313" key="2">
    <source>
        <dbReference type="EMBL" id="KGM12156.1"/>
    </source>
</evidence>
<comment type="caution">
    <text evidence="2">The sequence shown here is derived from an EMBL/GenBank/DDBJ whole genome shotgun (WGS) entry which is preliminary data.</text>
</comment>
<dbReference type="RefSeq" id="WP_081978496.1">
    <property type="nucleotide sequence ID" value="NZ_AXCY01000008.1"/>
</dbReference>
<protein>
    <submittedName>
        <fullName evidence="2">Competence protein</fullName>
    </submittedName>
</protein>
<sequence>MTSRTAAVPWDGRPLDPRLVVEGLVAAGLTVAVAESLTGGAVCDALVGVAGASACLRGGVVAYATDVKESVLGVDPVLLARLGAVHPAVAVQMAQGVRRLLAAEVGLATTGVAGPDPQDGHPPGTVHVAVSGPAGTVVATRPPGPPAGRAAVRADARAAALRLLLAACGAVVEGPPDGDAGDDRDPDR</sequence>
<accession>A0A0A0BW61</accession>
<dbReference type="InterPro" id="IPR036653">
    <property type="entry name" value="CinA-like_C"/>
</dbReference>
<dbReference type="AlphaFoldDB" id="A0A0A0BW61"/>
<organism evidence="2 3">
    <name type="scientific">Cellulomonas carbonis T26</name>
    <dbReference type="NCBI Taxonomy" id="947969"/>
    <lineage>
        <taxon>Bacteria</taxon>
        <taxon>Bacillati</taxon>
        <taxon>Actinomycetota</taxon>
        <taxon>Actinomycetes</taxon>
        <taxon>Micrococcales</taxon>
        <taxon>Cellulomonadaceae</taxon>
        <taxon>Cellulomonas</taxon>
    </lineage>
</organism>
<proteinExistence type="predicted"/>
<dbReference type="Gene3D" id="3.90.950.20">
    <property type="entry name" value="CinA-like"/>
    <property type="match status" value="1"/>
</dbReference>
<dbReference type="Pfam" id="PF02464">
    <property type="entry name" value="CinA"/>
    <property type="match status" value="1"/>
</dbReference>
<evidence type="ECO:0000259" key="1">
    <source>
        <dbReference type="Pfam" id="PF02464"/>
    </source>
</evidence>
<dbReference type="OrthoDB" id="1253990at2"/>
<reference evidence="2 3" key="2">
    <citation type="journal article" date="2015" name="Stand. Genomic Sci.">
        <title>Draft genome sequence of Cellulomonas carbonis T26(T) and comparative analysis of six Cellulomonas genomes.</title>
        <authorList>
            <person name="Zhuang W."/>
            <person name="Zhang S."/>
            <person name="Xia X."/>
            <person name="Wang G."/>
        </authorList>
    </citation>
    <scope>NUCLEOTIDE SEQUENCE [LARGE SCALE GENOMIC DNA]</scope>
    <source>
        <strain evidence="2 3">T26</strain>
    </source>
</reference>
<name>A0A0A0BW61_9CELL</name>
<keyword evidence="3" id="KW-1185">Reference proteome</keyword>
<dbReference type="EMBL" id="AXCY01000008">
    <property type="protein sequence ID" value="KGM12156.1"/>
    <property type="molecule type" value="Genomic_DNA"/>
</dbReference>
<dbReference type="NCBIfam" id="TIGR00199">
    <property type="entry name" value="PncC_domain"/>
    <property type="match status" value="1"/>
</dbReference>